<reference evidence="2" key="1">
    <citation type="submission" date="2020-02" db="EMBL/GenBank/DDBJ databases">
        <authorList>
            <person name="Meier V. D."/>
        </authorList>
    </citation>
    <scope>NUCLEOTIDE SEQUENCE</scope>
    <source>
        <strain evidence="2">AVDCRST_MAG79</strain>
    </source>
</reference>
<evidence type="ECO:0000313" key="2">
    <source>
        <dbReference type="EMBL" id="CAA9552879.1"/>
    </source>
</evidence>
<name>A0A6J4ULR0_9ACTN</name>
<dbReference type="EMBL" id="CADCWC010000446">
    <property type="protein sequence ID" value="CAA9552879.1"/>
    <property type="molecule type" value="Genomic_DNA"/>
</dbReference>
<protein>
    <submittedName>
        <fullName evidence="2">Uncharacterized protein</fullName>
    </submittedName>
</protein>
<gene>
    <name evidence="2" type="ORF">AVDCRST_MAG79-2841</name>
</gene>
<evidence type="ECO:0000256" key="1">
    <source>
        <dbReference type="SAM" id="MobiDB-lite"/>
    </source>
</evidence>
<organism evidence="2">
    <name type="scientific">uncultured Thermoleophilia bacterium</name>
    <dbReference type="NCBI Taxonomy" id="1497501"/>
    <lineage>
        <taxon>Bacteria</taxon>
        <taxon>Bacillati</taxon>
        <taxon>Actinomycetota</taxon>
        <taxon>Thermoleophilia</taxon>
        <taxon>environmental samples</taxon>
    </lineage>
</organism>
<feature type="region of interest" description="Disordered" evidence="1">
    <location>
        <begin position="93"/>
        <end position="112"/>
    </location>
</feature>
<accession>A0A6J4ULR0</accession>
<dbReference type="AlphaFoldDB" id="A0A6J4ULR0"/>
<feature type="region of interest" description="Disordered" evidence="1">
    <location>
        <begin position="68"/>
        <end position="87"/>
    </location>
</feature>
<proteinExistence type="predicted"/>
<sequence length="112" mass="12283">MVAPSLIGIGRRVLRRWGRACGRERACRSSRDARVGPDRVLDRRRMADEPGLLLIRFLLTCSGGLGTVDGRSRPRGRHRSGLRIFRPPSTYVRSGAAKRKAAACDPVTSGAE</sequence>